<dbReference type="PRINTS" id="PR00036">
    <property type="entry name" value="HTHLACI"/>
</dbReference>
<dbReference type="CDD" id="cd01545">
    <property type="entry name" value="PBP1_SalR"/>
    <property type="match status" value="1"/>
</dbReference>
<dbReference type="Gene3D" id="1.10.260.40">
    <property type="entry name" value="lambda repressor-like DNA-binding domains"/>
    <property type="match status" value="1"/>
</dbReference>
<evidence type="ECO:0000256" key="1">
    <source>
        <dbReference type="ARBA" id="ARBA00023015"/>
    </source>
</evidence>
<dbReference type="InterPro" id="IPR028082">
    <property type="entry name" value="Peripla_BP_I"/>
</dbReference>
<evidence type="ECO:0000259" key="4">
    <source>
        <dbReference type="PROSITE" id="PS50932"/>
    </source>
</evidence>
<dbReference type="EMBL" id="QYYH01000114">
    <property type="protein sequence ID" value="RJY07626.1"/>
    <property type="molecule type" value="Genomic_DNA"/>
</dbReference>
<name>A0A3A6TI09_9GAMM</name>
<dbReference type="InterPro" id="IPR046335">
    <property type="entry name" value="LacI/GalR-like_sensor"/>
</dbReference>
<dbReference type="Gene3D" id="3.40.50.2300">
    <property type="match status" value="2"/>
</dbReference>
<dbReference type="PANTHER" id="PTHR30146">
    <property type="entry name" value="LACI-RELATED TRANSCRIPTIONAL REPRESSOR"/>
    <property type="match status" value="1"/>
</dbReference>
<dbReference type="InterPro" id="IPR010982">
    <property type="entry name" value="Lambda_DNA-bd_dom_sf"/>
</dbReference>
<dbReference type="SUPFAM" id="SSF47413">
    <property type="entry name" value="lambda repressor-like DNA-binding domains"/>
    <property type="match status" value="1"/>
</dbReference>
<dbReference type="InterPro" id="IPR000843">
    <property type="entry name" value="HTH_LacI"/>
</dbReference>
<dbReference type="OrthoDB" id="9798934at2"/>
<feature type="domain" description="HTH lacI-type" evidence="4">
    <location>
        <begin position="3"/>
        <end position="57"/>
    </location>
</feature>
<dbReference type="GO" id="GO:0003700">
    <property type="term" value="F:DNA-binding transcription factor activity"/>
    <property type="evidence" value="ECO:0007669"/>
    <property type="project" value="TreeGrafter"/>
</dbReference>
<gene>
    <name evidence="5" type="ORF">D5R81_15375</name>
</gene>
<evidence type="ECO:0000313" key="6">
    <source>
        <dbReference type="Proteomes" id="UP000273022"/>
    </source>
</evidence>
<keyword evidence="2 5" id="KW-0238">DNA-binding</keyword>
<evidence type="ECO:0000256" key="2">
    <source>
        <dbReference type="ARBA" id="ARBA00023125"/>
    </source>
</evidence>
<dbReference type="Pfam" id="PF13377">
    <property type="entry name" value="Peripla_BP_3"/>
    <property type="match status" value="1"/>
</dbReference>
<dbReference type="Proteomes" id="UP000273022">
    <property type="component" value="Unassembled WGS sequence"/>
</dbReference>
<dbReference type="Pfam" id="PF00356">
    <property type="entry name" value="LacI"/>
    <property type="match status" value="1"/>
</dbReference>
<dbReference type="GO" id="GO:0000976">
    <property type="term" value="F:transcription cis-regulatory region binding"/>
    <property type="evidence" value="ECO:0007669"/>
    <property type="project" value="TreeGrafter"/>
</dbReference>
<dbReference type="PANTHER" id="PTHR30146:SF153">
    <property type="entry name" value="LACTOSE OPERON REPRESSOR"/>
    <property type="match status" value="1"/>
</dbReference>
<dbReference type="AlphaFoldDB" id="A0A3A6TI09"/>
<protein>
    <submittedName>
        <fullName evidence="5">LacI family DNA-binding transcriptional regulator</fullName>
    </submittedName>
</protein>
<dbReference type="SMART" id="SM00354">
    <property type="entry name" value="HTH_LACI"/>
    <property type="match status" value="1"/>
</dbReference>
<dbReference type="CDD" id="cd01392">
    <property type="entry name" value="HTH_LacI"/>
    <property type="match status" value="1"/>
</dbReference>
<keyword evidence="1" id="KW-0805">Transcription regulation</keyword>
<organism evidence="5 6">
    <name type="scientific">Parashewanella spongiae</name>
    <dbReference type="NCBI Taxonomy" id="342950"/>
    <lineage>
        <taxon>Bacteria</taxon>
        <taxon>Pseudomonadati</taxon>
        <taxon>Pseudomonadota</taxon>
        <taxon>Gammaproteobacteria</taxon>
        <taxon>Alteromonadales</taxon>
        <taxon>Shewanellaceae</taxon>
        <taxon>Parashewanella</taxon>
    </lineage>
</organism>
<proteinExistence type="predicted"/>
<dbReference type="PROSITE" id="PS50932">
    <property type="entry name" value="HTH_LACI_2"/>
    <property type="match status" value="1"/>
</dbReference>
<sequence length="338" mass="37138">MKVTIKDVASYAGVSIKTVSRVTNNEPSVKPSTVDKVNSAITALNYQPNISARNLAASHSFAIGFVYDNPNAYYIIDMQNGILTACNEKNYELIIHPCDSTAEDVSDQIISLIKRSRLAGVVLTPPMSEDPQLLSALDEVNANYVCIIAGNEESEKPKLSVLINDKFGAKQLTQHLINLNHQHIAFLCGDIRHKSSIERLEGYRQALKENNIKLDPDFIISGNYSFESGIAGTEQLVTMRHKPTAIVASNDEMAAGALFAARLAGINIPNELSIVGFENSPFSRQTLPKLTTVDQPLKQIAKVATEMLINNKHLSAQKYRIFTPNVVLRDSSVTLTKK</sequence>
<evidence type="ECO:0000313" key="5">
    <source>
        <dbReference type="EMBL" id="RJY07626.1"/>
    </source>
</evidence>
<keyword evidence="3" id="KW-0804">Transcription</keyword>
<dbReference type="SUPFAM" id="SSF53822">
    <property type="entry name" value="Periplasmic binding protein-like I"/>
    <property type="match status" value="1"/>
</dbReference>
<accession>A0A3A6TI09</accession>
<keyword evidence="6" id="KW-1185">Reference proteome</keyword>
<reference evidence="5 6" key="1">
    <citation type="submission" date="2018-09" db="EMBL/GenBank/DDBJ databases">
        <title>Phylogeny of the Shewanellaceae, and recommendation for two new genera, Pseudoshewanella and Parashewanella.</title>
        <authorList>
            <person name="Wang G."/>
        </authorList>
    </citation>
    <scope>NUCLEOTIDE SEQUENCE [LARGE SCALE GENOMIC DNA]</scope>
    <source>
        <strain evidence="5 6">KCTC 22492</strain>
    </source>
</reference>
<evidence type="ECO:0000256" key="3">
    <source>
        <dbReference type="ARBA" id="ARBA00023163"/>
    </source>
</evidence>
<comment type="caution">
    <text evidence="5">The sequence shown here is derived from an EMBL/GenBank/DDBJ whole genome shotgun (WGS) entry which is preliminary data.</text>
</comment>